<keyword evidence="1" id="KW-0539">Nucleus</keyword>
<organism evidence="3 4">
    <name type="scientific">Fusarium fujikuroi</name>
    <name type="common">Bakanae and foot rot disease fungus</name>
    <name type="synonym">Gibberella fujikuroi</name>
    <dbReference type="NCBI Taxonomy" id="5127"/>
    <lineage>
        <taxon>Eukaryota</taxon>
        <taxon>Fungi</taxon>
        <taxon>Dikarya</taxon>
        <taxon>Ascomycota</taxon>
        <taxon>Pezizomycotina</taxon>
        <taxon>Sordariomycetes</taxon>
        <taxon>Hypocreomycetidae</taxon>
        <taxon>Hypocreales</taxon>
        <taxon>Nectriaceae</taxon>
        <taxon>Fusarium</taxon>
        <taxon>Fusarium fujikuroi species complex</taxon>
    </lineage>
</organism>
<dbReference type="EMBL" id="CABFJX010000391">
    <property type="protein sequence ID" value="VTT78181.1"/>
    <property type="molecule type" value="Genomic_DNA"/>
</dbReference>
<proteinExistence type="predicted"/>
<dbReference type="PROSITE" id="PS00463">
    <property type="entry name" value="ZN2_CY6_FUNGAL_1"/>
    <property type="match status" value="1"/>
</dbReference>
<dbReference type="Pfam" id="PF00172">
    <property type="entry name" value="Zn_clus"/>
    <property type="match status" value="1"/>
</dbReference>
<dbReference type="CDD" id="cd00067">
    <property type="entry name" value="GAL4"/>
    <property type="match status" value="1"/>
</dbReference>
<dbReference type="InterPro" id="IPR001138">
    <property type="entry name" value="Zn2Cys6_DnaBD"/>
</dbReference>
<dbReference type="GO" id="GO:0000981">
    <property type="term" value="F:DNA-binding transcription factor activity, RNA polymerase II-specific"/>
    <property type="evidence" value="ECO:0007669"/>
    <property type="project" value="InterPro"/>
</dbReference>
<comment type="caution">
    <text evidence="3">The sequence shown here is derived from an EMBL/GenBank/DDBJ whole genome shotgun (WGS) entry which is preliminary data.</text>
</comment>
<protein>
    <recommendedName>
        <fullName evidence="2">Zn(2)-C6 fungal-type domain-containing protein</fullName>
    </recommendedName>
</protein>
<gene>
    <name evidence="3" type="ORF">C2S_10900</name>
</gene>
<evidence type="ECO:0000256" key="1">
    <source>
        <dbReference type="ARBA" id="ARBA00023242"/>
    </source>
</evidence>
<dbReference type="AlphaFoldDB" id="A0A9Q9RWQ2"/>
<name>A0A9Q9RWQ2_FUSFU</name>
<evidence type="ECO:0000259" key="2">
    <source>
        <dbReference type="PROSITE" id="PS50048"/>
    </source>
</evidence>
<dbReference type="PANTHER" id="PTHR47657:SF14">
    <property type="entry name" value="ZN(2)-C6 FUNGAL-TYPE DOMAIN-CONTAINING PROTEIN"/>
    <property type="match status" value="1"/>
</dbReference>
<dbReference type="SUPFAM" id="SSF57701">
    <property type="entry name" value="Zn2/Cys6 DNA-binding domain"/>
    <property type="match status" value="1"/>
</dbReference>
<dbReference type="GO" id="GO:0008270">
    <property type="term" value="F:zinc ion binding"/>
    <property type="evidence" value="ECO:0007669"/>
    <property type="project" value="InterPro"/>
</dbReference>
<sequence length="428" mass="47857">MPGRRSHKKSRTGCRRCKNRKIKCDEVHPECGNCVRHSVPCDFSNSNILEESSPQGSNISGRGKAPQSPGFIPKAASMQHYLQETGISKFKFEPPMYTQTASLVTPLLSGQVDRMLELRLMHQFITDTANTLLNESSATGEICSRVLPQMAVTKPYLMDAILSIAALHLRSSTPDDKALAHASYFYSASTLTTYCTSLKLGITPDNAEALFMTAVLIAFQAIACRLFAGNDIDSDPDDYTSRYTPPISWFHHFQGVKTMVAASWSWIRDSAAVKAVITHPIFQLDLYPQASSSFFGHLLEGIEEELSTEDPLLVNATAQAYSHAVCVISWAHQEEHSSATLSFLVTASSRYVELVEAKRPRALVILASFFALLKRMDTWWLQDVARREVMGLVGMFRSGSKWWQRLEWPVRIALWDGDTIPRDIWSAK</sequence>
<dbReference type="Gene3D" id="4.10.240.10">
    <property type="entry name" value="Zn(2)-C6 fungal-type DNA-binding domain"/>
    <property type="match status" value="1"/>
</dbReference>
<feature type="domain" description="Zn(2)-C6 fungal-type" evidence="2">
    <location>
        <begin position="13"/>
        <end position="43"/>
    </location>
</feature>
<dbReference type="PANTHER" id="PTHR47657">
    <property type="entry name" value="STEROL REGULATORY ELEMENT-BINDING PROTEIN ECM22"/>
    <property type="match status" value="1"/>
</dbReference>
<dbReference type="SMART" id="SM00066">
    <property type="entry name" value="GAL4"/>
    <property type="match status" value="1"/>
</dbReference>
<dbReference type="Proteomes" id="UP000760494">
    <property type="component" value="Unassembled WGS sequence"/>
</dbReference>
<dbReference type="InterPro" id="IPR036864">
    <property type="entry name" value="Zn2-C6_fun-type_DNA-bd_sf"/>
</dbReference>
<dbReference type="InterPro" id="IPR052400">
    <property type="entry name" value="Zn2-C6_fungal_TF"/>
</dbReference>
<reference evidence="3" key="1">
    <citation type="submission" date="2019-05" db="EMBL/GenBank/DDBJ databases">
        <authorList>
            <person name="Piombo E."/>
        </authorList>
    </citation>
    <scope>NUCLEOTIDE SEQUENCE</scope>
    <source>
        <strain evidence="3">C2S</strain>
    </source>
</reference>
<accession>A0A9Q9RWQ2</accession>
<dbReference type="PROSITE" id="PS50048">
    <property type="entry name" value="ZN2_CY6_FUNGAL_2"/>
    <property type="match status" value="1"/>
</dbReference>
<evidence type="ECO:0000313" key="4">
    <source>
        <dbReference type="Proteomes" id="UP000760494"/>
    </source>
</evidence>
<evidence type="ECO:0000313" key="3">
    <source>
        <dbReference type="EMBL" id="VTT78181.1"/>
    </source>
</evidence>